<proteinExistence type="predicted"/>
<dbReference type="Gene3D" id="1.10.10.10">
    <property type="entry name" value="Winged helix-like DNA-binding domain superfamily/Winged helix DNA-binding domain"/>
    <property type="match status" value="1"/>
</dbReference>
<dbReference type="PROSITE" id="PS51688">
    <property type="entry name" value="ICA"/>
    <property type="match status" value="1"/>
</dbReference>
<dbReference type="InterPro" id="IPR036388">
    <property type="entry name" value="WH-like_DNA-bd_sf"/>
</dbReference>
<evidence type="ECO:0000259" key="2">
    <source>
        <dbReference type="PROSITE" id="PS51688"/>
    </source>
</evidence>
<feature type="domain" description="Peptidase S74" evidence="2">
    <location>
        <begin position="273"/>
        <end position="413"/>
    </location>
</feature>
<dbReference type="CDD" id="cd10144">
    <property type="entry name" value="Peptidase_S74_CIMCD"/>
    <property type="match status" value="1"/>
</dbReference>
<evidence type="ECO:0000256" key="1">
    <source>
        <dbReference type="SAM" id="MobiDB-lite"/>
    </source>
</evidence>
<feature type="region of interest" description="Disordered" evidence="1">
    <location>
        <begin position="81"/>
        <end position="141"/>
    </location>
</feature>
<protein>
    <recommendedName>
        <fullName evidence="2">Peptidase S74 domain-containing protein</fullName>
    </recommendedName>
</protein>
<name>A0A5C4NUZ7_9BURK</name>
<dbReference type="Proteomes" id="UP000305681">
    <property type="component" value="Unassembled WGS sequence"/>
</dbReference>
<comment type="caution">
    <text evidence="3">The sequence shown here is derived from an EMBL/GenBank/DDBJ whole genome shotgun (WGS) entry which is preliminary data.</text>
</comment>
<reference evidence="3 4" key="1">
    <citation type="submission" date="2019-06" db="EMBL/GenBank/DDBJ databases">
        <title>Genome sequence of Janthinobacterium lividum UCD_MED1.</title>
        <authorList>
            <person name="De Leon M.E."/>
            <person name="Jospin G."/>
        </authorList>
    </citation>
    <scope>NUCLEOTIDE SEQUENCE [LARGE SCALE GENOMIC DNA]</scope>
    <source>
        <strain evidence="3 4">UCD_MED1</strain>
    </source>
</reference>
<dbReference type="RefSeq" id="WP_139089419.1">
    <property type="nucleotide sequence ID" value="NZ_VDGE01000001.1"/>
</dbReference>
<organism evidence="3 4">
    <name type="scientific">Janthinobacterium lividum</name>
    <dbReference type="NCBI Taxonomy" id="29581"/>
    <lineage>
        <taxon>Bacteria</taxon>
        <taxon>Pseudomonadati</taxon>
        <taxon>Pseudomonadota</taxon>
        <taxon>Betaproteobacteria</taxon>
        <taxon>Burkholderiales</taxon>
        <taxon>Oxalobacteraceae</taxon>
        <taxon>Janthinobacterium</taxon>
    </lineage>
</organism>
<gene>
    <name evidence="3" type="ORF">FHI69_02865</name>
</gene>
<dbReference type="EMBL" id="VDGE01000001">
    <property type="protein sequence ID" value="TNC78253.1"/>
    <property type="molecule type" value="Genomic_DNA"/>
</dbReference>
<evidence type="ECO:0000313" key="4">
    <source>
        <dbReference type="Proteomes" id="UP000305681"/>
    </source>
</evidence>
<sequence>MADIFYPEMPDWLDALNQLAKGQLLPIQVDWEAVPGSVKEILNKPVLAAVATSGDKGDVDLGEVDNTSDADKPVSIAQQAALDGKANKGSKADAGLPNVDNTSDANKPVSIAQQAALDGKANKGSKADAGLPNADNTSDANKPVSIAQQAALNLKPNAANPNTTGTWSHAGGTLSLNSSGATWAVFKSDNVATSYMAFIKGGSLLQIGYVGSDGGALIAGGTGNNLVIRGTSHLILASDSDVVRSSFDASHNLGLSNYRWGNSYFSVAPTITSDAREKDRFRALTPPEIAAAADLARAIGVYRWKTAIVLKGDGAREHIGPTVQAAIQIMESHGLDPFNYGFICYDSWQGETIEHAAIEATEDREMQAAWTETIPAGDRYAFRYDELNQFMAAGFEARQAALEARLAALESAAS</sequence>
<dbReference type="Pfam" id="PF13884">
    <property type="entry name" value="Peptidase_S74"/>
    <property type="match status" value="1"/>
</dbReference>
<dbReference type="AlphaFoldDB" id="A0A5C4NUZ7"/>
<dbReference type="InterPro" id="IPR030392">
    <property type="entry name" value="S74_ICA"/>
</dbReference>
<accession>A0A5C4NUZ7</accession>
<evidence type="ECO:0000313" key="3">
    <source>
        <dbReference type="EMBL" id="TNC78253.1"/>
    </source>
</evidence>